<proteinExistence type="predicted"/>
<evidence type="ECO:0000313" key="2">
    <source>
        <dbReference type="EMBL" id="KAG2555596.1"/>
    </source>
</evidence>
<keyword evidence="1" id="KW-0812">Transmembrane</keyword>
<accession>A0A8T0P8J4</accession>
<sequence>MEFSKMEIQYVHWRRCSRSEADKRAAGPCFPPIEASDQADSPLRLRKFHSSPPCQFVGRSSLETVAEESTLLQQTTSKVANYAGLVPVAAYASPTLNSPTGTTWSNHHLTGKIIKVRATTNFLLQMLLPVLLTVASIIEAAWFLFEYYLRAAYNYLRTSFVHR</sequence>
<dbReference type="EMBL" id="CM029052">
    <property type="protein sequence ID" value="KAG2555596.1"/>
    <property type="molecule type" value="Genomic_DNA"/>
</dbReference>
<feature type="transmembrane region" description="Helical" evidence="1">
    <location>
        <begin position="122"/>
        <end position="145"/>
    </location>
</feature>
<evidence type="ECO:0000313" key="3">
    <source>
        <dbReference type="Proteomes" id="UP000823388"/>
    </source>
</evidence>
<organism evidence="2 3">
    <name type="scientific">Panicum virgatum</name>
    <name type="common">Blackwell switchgrass</name>
    <dbReference type="NCBI Taxonomy" id="38727"/>
    <lineage>
        <taxon>Eukaryota</taxon>
        <taxon>Viridiplantae</taxon>
        <taxon>Streptophyta</taxon>
        <taxon>Embryophyta</taxon>
        <taxon>Tracheophyta</taxon>
        <taxon>Spermatophyta</taxon>
        <taxon>Magnoliopsida</taxon>
        <taxon>Liliopsida</taxon>
        <taxon>Poales</taxon>
        <taxon>Poaceae</taxon>
        <taxon>PACMAD clade</taxon>
        <taxon>Panicoideae</taxon>
        <taxon>Panicodae</taxon>
        <taxon>Paniceae</taxon>
        <taxon>Panicinae</taxon>
        <taxon>Panicum</taxon>
        <taxon>Panicum sect. Hiantes</taxon>
    </lineage>
</organism>
<gene>
    <name evidence="2" type="ORF">PVAP13_8NG002600</name>
</gene>
<evidence type="ECO:0000256" key="1">
    <source>
        <dbReference type="SAM" id="Phobius"/>
    </source>
</evidence>
<protein>
    <submittedName>
        <fullName evidence="2">Uncharacterized protein</fullName>
    </submittedName>
</protein>
<dbReference type="AlphaFoldDB" id="A0A8T0P8J4"/>
<keyword evidence="3" id="KW-1185">Reference proteome</keyword>
<reference evidence="2" key="1">
    <citation type="submission" date="2020-05" db="EMBL/GenBank/DDBJ databases">
        <title>WGS assembly of Panicum virgatum.</title>
        <authorList>
            <person name="Lovell J.T."/>
            <person name="Jenkins J."/>
            <person name="Shu S."/>
            <person name="Juenger T.E."/>
            <person name="Schmutz J."/>
        </authorList>
    </citation>
    <scope>NUCLEOTIDE SEQUENCE</scope>
    <source>
        <strain evidence="2">AP13</strain>
    </source>
</reference>
<keyword evidence="1" id="KW-0472">Membrane</keyword>
<comment type="caution">
    <text evidence="2">The sequence shown here is derived from an EMBL/GenBank/DDBJ whole genome shotgun (WGS) entry which is preliminary data.</text>
</comment>
<name>A0A8T0P8J4_PANVG</name>
<keyword evidence="1" id="KW-1133">Transmembrane helix</keyword>
<dbReference type="Proteomes" id="UP000823388">
    <property type="component" value="Chromosome 8N"/>
</dbReference>